<accession>A0A365XXZ8</accession>
<proteinExistence type="predicted"/>
<evidence type="ECO:0000313" key="1">
    <source>
        <dbReference type="EMBL" id="RBL91222.1"/>
    </source>
</evidence>
<keyword evidence="2" id="KW-1185">Reference proteome</keyword>
<dbReference type="Proteomes" id="UP000253410">
    <property type="component" value="Unassembled WGS sequence"/>
</dbReference>
<reference evidence="1 2" key="1">
    <citation type="submission" date="2018-05" db="EMBL/GenBank/DDBJ databases">
        <title>Chitinophaga sp. K3CV102501T nov., isolated from isolated from a monsoon evergreen broad-leaved forest soil.</title>
        <authorList>
            <person name="Lv Y."/>
        </authorList>
    </citation>
    <scope>NUCLEOTIDE SEQUENCE [LARGE SCALE GENOMIC DNA]</scope>
    <source>
        <strain evidence="1 2">GDMCC 1.1325</strain>
    </source>
</reference>
<protein>
    <submittedName>
        <fullName evidence="1">Uncharacterized protein</fullName>
    </submittedName>
</protein>
<organism evidence="1 2">
    <name type="scientific">Chitinophaga flava</name>
    <dbReference type="NCBI Taxonomy" id="2259036"/>
    <lineage>
        <taxon>Bacteria</taxon>
        <taxon>Pseudomonadati</taxon>
        <taxon>Bacteroidota</taxon>
        <taxon>Chitinophagia</taxon>
        <taxon>Chitinophagales</taxon>
        <taxon>Chitinophagaceae</taxon>
        <taxon>Chitinophaga</taxon>
    </lineage>
</organism>
<sequence>MLKLDSAYDRTPFLSYDSIYEEDNRSDLCSYKIVLPDLNNKQVYVYGDMAPESLKSFVHCVREIVEELPLTLSDTAIIFESYKGFYPPFPLMK</sequence>
<dbReference type="RefSeq" id="WP_113613821.1">
    <property type="nucleotide sequence ID" value="NZ_QFFJ01000001.1"/>
</dbReference>
<gene>
    <name evidence="1" type="ORF">DF182_00945</name>
</gene>
<name>A0A365XXZ8_9BACT</name>
<comment type="caution">
    <text evidence="1">The sequence shown here is derived from an EMBL/GenBank/DDBJ whole genome shotgun (WGS) entry which is preliminary data.</text>
</comment>
<evidence type="ECO:0000313" key="2">
    <source>
        <dbReference type="Proteomes" id="UP000253410"/>
    </source>
</evidence>
<dbReference type="AlphaFoldDB" id="A0A365XXZ8"/>
<dbReference type="EMBL" id="QFFJ01000001">
    <property type="protein sequence ID" value="RBL91222.1"/>
    <property type="molecule type" value="Genomic_DNA"/>
</dbReference>